<reference evidence="2 3" key="1">
    <citation type="submission" date="2024-04" db="EMBL/GenBank/DDBJ databases">
        <authorList>
            <person name="Fracassetti M."/>
        </authorList>
    </citation>
    <scope>NUCLEOTIDE SEQUENCE [LARGE SCALE GENOMIC DNA]</scope>
</reference>
<evidence type="ECO:0000256" key="1">
    <source>
        <dbReference type="SAM" id="Phobius"/>
    </source>
</evidence>
<dbReference type="AlphaFoldDB" id="A0AAV2F8I5"/>
<feature type="transmembrane region" description="Helical" evidence="1">
    <location>
        <begin position="28"/>
        <end position="46"/>
    </location>
</feature>
<dbReference type="Proteomes" id="UP001497516">
    <property type="component" value="Chromosome 6"/>
</dbReference>
<organism evidence="2 3">
    <name type="scientific">Linum trigynum</name>
    <dbReference type="NCBI Taxonomy" id="586398"/>
    <lineage>
        <taxon>Eukaryota</taxon>
        <taxon>Viridiplantae</taxon>
        <taxon>Streptophyta</taxon>
        <taxon>Embryophyta</taxon>
        <taxon>Tracheophyta</taxon>
        <taxon>Spermatophyta</taxon>
        <taxon>Magnoliopsida</taxon>
        <taxon>eudicotyledons</taxon>
        <taxon>Gunneridae</taxon>
        <taxon>Pentapetalae</taxon>
        <taxon>rosids</taxon>
        <taxon>fabids</taxon>
        <taxon>Malpighiales</taxon>
        <taxon>Linaceae</taxon>
        <taxon>Linum</taxon>
    </lineage>
</organism>
<proteinExistence type="predicted"/>
<keyword evidence="3" id="KW-1185">Reference proteome</keyword>
<keyword evidence="1" id="KW-0812">Transmembrane</keyword>
<dbReference type="EMBL" id="OZ034819">
    <property type="protein sequence ID" value="CAL1394000.1"/>
    <property type="molecule type" value="Genomic_DNA"/>
</dbReference>
<evidence type="ECO:0000313" key="3">
    <source>
        <dbReference type="Proteomes" id="UP001497516"/>
    </source>
</evidence>
<accession>A0AAV2F8I5</accession>
<feature type="transmembrane region" description="Helical" evidence="1">
    <location>
        <begin position="77"/>
        <end position="96"/>
    </location>
</feature>
<name>A0AAV2F8I5_9ROSI</name>
<dbReference type="PROSITE" id="PS51257">
    <property type="entry name" value="PROKAR_LIPOPROTEIN"/>
    <property type="match status" value="1"/>
</dbReference>
<sequence length="102" mass="11611">MSIKLQIPLIVGWLSGCVSKMKQVFGSYSLSIYLVLVMIIFVSSLWRTETDRGTYGWSCHEIKCTYIQVCLRKVTNVNIGIILDLICAFSVISSWLHSEFVE</sequence>
<keyword evidence="1" id="KW-1133">Transmembrane helix</keyword>
<gene>
    <name evidence="2" type="ORF">LTRI10_LOCUS34529</name>
</gene>
<evidence type="ECO:0000313" key="2">
    <source>
        <dbReference type="EMBL" id="CAL1394000.1"/>
    </source>
</evidence>
<keyword evidence="1" id="KW-0472">Membrane</keyword>
<protein>
    <submittedName>
        <fullName evidence="2">Uncharacterized protein</fullName>
    </submittedName>
</protein>